<comment type="caution">
    <text evidence="10">The sequence shown here is derived from an EMBL/GenBank/DDBJ whole genome shotgun (WGS) entry which is preliminary data.</text>
</comment>
<feature type="binding site" evidence="8">
    <location>
        <position position="9"/>
    </location>
    <ligand>
        <name>Mg(2+)</name>
        <dbReference type="ChEBI" id="CHEBI:18420"/>
    </ligand>
</feature>
<comment type="cofactor">
    <cofactor evidence="1 8">
        <name>Mg(2+)</name>
        <dbReference type="ChEBI" id="CHEBI:18420"/>
    </cofactor>
</comment>
<dbReference type="GO" id="GO:0000287">
    <property type="term" value="F:magnesium ion binding"/>
    <property type="evidence" value="ECO:0007669"/>
    <property type="project" value="UniProtKB-UniRule"/>
</dbReference>
<dbReference type="InterPro" id="IPR029060">
    <property type="entry name" value="PIN-like_dom_sf"/>
</dbReference>
<protein>
    <recommendedName>
        <fullName evidence="8">Ribonuclease VapC</fullName>
        <shortName evidence="8">RNase VapC</shortName>
        <ecNumber evidence="8">3.1.-.-</ecNumber>
    </recommendedName>
    <alternativeName>
        <fullName evidence="8">Toxin VapC</fullName>
    </alternativeName>
</protein>
<keyword evidence="8" id="KW-0800">Toxin</keyword>
<dbReference type="InterPro" id="IPR022907">
    <property type="entry name" value="VapC_family"/>
</dbReference>
<evidence type="ECO:0000256" key="6">
    <source>
        <dbReference type="ARBA" id="ARBA00022842"/>
    </source>
</evidence>
<dbReference type="HAMAP" id="MF_00265">
    <property type="entry name" value="VapC_Nob1"/>
    <property type="match status" value="1"/>
</dbReference>
<sequence length="140" mass="15531">MAVENILIDTNAYASFKRGDMASVEIIRSSPFIGINSTVLGELLSGFAVGNRESLNRGELEKFLQSSRVKIIAVDHETAEHYAHIYKELRQKGKPIPTNDLWIAATAVQYKLTVFTFDEHFKAVSGIRTGNRLADFVSGV</sequence>
<evidence type="ECO:0000256" key="2">
    <source>
        <dbReference type="ARBA" id="ARBA00022649"/>
    </source>
</evidence>
<accession>S0G0Y2</accession>
<dbReference type="AlphaFoldDB" id="S0G0Y2"/>
<feature type="domain" description="PIN" evidence="9">
    <location>
        <begin position="6"/>
        <end position="125"/>
    </location>
</feature>
<feature type="binding site" evidence="8">
    <location>
        <position position="100"/>
    </location>
    <ligand>
        <name>Mg(2+)</name>
        <dbReference type="ChEBI" id="CHEBI:18420"/>
    </ligand>
</feature>
<keyword evidence="4 8" id="KW-0479">Metal-binding</keyword>
<dbReference type="EMBL" id="APJX01000012">
    <property type="protein sequence ID" value="EMS77857.1"/>
    <property type="molecule type" value="Genomic_DNA"/>
</dbReference>
<evidence type="ECO:0000259" key="9">
    <source>
        <dbReference type="Pfam" id="PF01850"/>
    </source>
</evidence>
<dbReference type="SUPFAM" id="SSF88723">
    <property type="entry name" value="PIN domain-like"/>
    <property type="match status" value="1"/>
</dbReference>
<reference evidence="10 11" key="1">
    <citation type="journal article" date="2013" name="Genome Announc.">
        <title>Draft Genome Sequence of Desulfotignum phosphitoxidans DSM 13687 Strain FiPS-3.</title>
        <authorList>
            <person name="Poehlein A."/>
            <person name="Daniel R."/>
            <person name="Simeonova D.D."/>
        </authorList>
    </citation>
    <scope>NUCLEOTIDE SEQUENCE [LARGE SCALE GENOMIC DNA]</scope>
    <source>
        <strain evidence="10 11">DSM 13687</strain>
    </source>
</reference>
<dbReference type="EC" id="3.1.-.-" evidence="8"/>
<keyword evidence="3 8" id="KW-0540">Nuclease</keyword>
<dbReference type="GO" id="GO:0004540">
    <property type="term" value="F:RNA nuclease activity"/>
    <property type="evidence" value="ECO:0007669"/>
    <property type="project" value="InterPro"/>
</dbReference>
<evidence type="ECO:0000256" key="5">
    <source>
        <dbReference type="ARBA" id="ARBA00022801"/>
    </source>
</evidence>
<comment type="similarity">
    <text evidence="7 8">Belongs to the PINc/VapC protein family.</text>
</comment>
<evidence type="ECO:0000256" key="1">
    <source>
        <dbReference type="ARBA" id="ARBA00001946"/>
    </source>
</evidence>
<dbReference type="RefSeq" id="WP_006968295.1">
    <property type="nucleotide sequence ID" value="NZ_APJX01000012.1"/>
</dbReference>
<keyword evidence="2 8" id="KW-1277">Toxin-antitoxin system</keyword>
<dbReference type="Proteomes" id="UP000014216">
    <property type="component" value="Unassembled WGS sequence"/>
</dbReference>
<dbReference type="GO" id="GO:0016787">
    <property type="term" value="F:hydrolase activity"/>
    <property type="evidence" value="ECO:0007669"/>
    <property type="project" value="UniProtKB-KW"/>
</dbReference>
<dbReference type="GO" id="GO:0090729">
    <property type="term" value="F:toxin activity"/>
    <property type="evidence" value="ECO:0007669"/>
    <property type="project" value="UniProtKB-KW"/>
</dbReference>
<keyword evidence="11" id="KW-1185">Reference proteome</keyword>
<evidence type="ECO:0000256" key="8">
    <source>
        <dbReference type="HAMAP-Rule" id="MF_00265"/>
    </source>
</evidence>
<keyword evidence="6 8" id="KW-0460">Magnesium</keyword>
<evidence type="ECO:0000313" key="11">
    <source>
        <dbReference type="Proteomes" id="UP000014216"/>
    </source>
</evidence>
<keyword evidence="5 8" id="KW-0378">Hydrolase</keyword>
<dbReference type="OrthoDB" id="9799448at2"/>
<dbReference type="PANTHER" id="PTHR33653">
    <property type="entry name" value="RIBONUCLEASE VAPC2"/>
    <property type="match status" value="1"/>
</dbReference>
<dbReference type="Gene3D" id="3.40.50.1010">
    <property type="entry name" value="5'-nuclease"/>
    <property type="match status" value="1"/>
</dbReference>
<comment type="function">
    <text evidence="8">Toxic component of a toxin-antitoxin (TA) system. An RNase.</text>
</comment>
<gene>
    <name evidence="8" type="primary">vapC</name>
    <name evidence="10" type="ORF">Dpo_12c01350</name>
</gene>
<dbReference type="CDD" id="cd18753">
    <property type="entry name" value="PIN_VapC4-5_FitB-like"/>
    <property type="match status" value="1"/>
</dbReference>
<evidence type="ECO:0000256" key="4">
    <source>
        <dbReference type="ARBA" id="ARBA00022723"/>
    </source>
</evidence>
<dbReference type="Pfam" id="PF01850">
    <property type="entry name" value="PIN"/>
    <property type="match status" value="1"/>
</dbReference>
<organism evidence="10 11">
    <name type="scientific">Desulfotignum phosphitoxidans DSM 13687</name>
    <dbReference type="NCBI Taxonomy" id="1286635"/>
    <lineage>
        <taxon>Bacteria</taxon>
        <taxon>Pseudomonadati</taxon>
        <taxon>Thermodesulfobacteriota</taxon>
        <taxon>Desulfobacteria</taxon>
        <taxon>Desulfobacterales</taxon>
        <taxon>Desulfobacteraceae</taxon>
        <taxon>Desulfotignum</taxon>
    </lineage>
</organism>
<name>S0G0Y2_9BACT</name>
<dbReference type="InterPro" id="IPR002716">
    <property type="entry name" value="PIN_dom"/>
</dbReference>
<proteinExistence type="inferred from homology"/>
<evidence type="ECO:0000313" key="10">
    <source>
        <dbReference type="EMBL" id="EMS77857.1"/>
    </source>
</evidence>
<dbReference type="InterPro" id="IPR050556">
    <property type="entry name" value="Type_II_TA_system_RNase"/>
</dbReference>
<evidence type="ECO:0000256" key="7">
    <source>
        <dbReference type="ARBA" id="ARBA00038093"/>
    </source>
</evidence>
<evidence type="ECO:0000256" key="3">
    <source>
        <dbReference type="ARBA" id="ARBA00022722"/>
    </source>
</evidence>
<dbReference type="PANTHER" id="PTHR33653:SF1">
    <property type="entry name" value="RIBONUCLEASE VAPC2"/>
    <property type="match status" value="1"/>
</dbReference>